<evidence type="ECO:0000313" key="3">
    <source>
        <dbReference type="Proteomes" id="UP001500596"/>
    </source>
</evidence>
<dbReference type="PANTHER" id="PTHR21310:SF42">
    <property type="entry name" value="BIFUNCTIONAL AAC_APH"/>
    <property type="match status" value="1"/>
</dbReference>
<dbReference type="CDD" id="cd05155">
    <property type="entry name" value="APH_ChoK_like_1"/>
    <property type="match status" value="1"/>
</dbReference>
<name>A0ABN2GS51_9MICO</name>
<dbReference type="PANTHER" id="PTHR21310">
    <property type="entry name" value="AMINOGLYCOSIDE PHOSPHOTRANSFERASE-RELATED-RELATED"/>
    <property type="match status" value="1"/>
</dbReference>
<keyword evidence="3" id="KW-1185">Reference proteome</keyword>
<evidence type="ECO:0000313" key="2">
    <source>
        <dbReference type="EMBL" id="GAA1675922.1"/>
    </source>
</evidence>
<dbReference type="PIRSF" id="PIRSF000707">
    <property type="entry name" value="Hygromycin-B_kinase"/>
    <property type="match status" value="1"/>
</dbReference>
<feature type="domain" description="Aminoglycoside phosphotransferase" evidence="1">
    <location>
        <begin position="36"/>
        <end position="270"/>
    </location>
</feature>
<dbReference type="InterPro" id="IPR011009">
    <property type="entry name" value="Kinase-like_dom_sf"/>
</dbReference>
<organism evidence="2 3">
    <name type="scientific">Microbacterium lacus</name>
    <dbReference type="NCBI Taxonomy" id="415217"/>
    <lineage>
        <taxon>Bacteria</taxon>
        <taxon>Bacillati</taxon>
        <taxon>Actinomycetota</taxon>
        <taxon>Actinomycetes</taxon>
        <taxon>Micrococcales</taxon>
        <taxon>Microbacteriaceae</taxon>
        <taxon>Microbacterium</taxon>
    </lineage>
</organism>
<accession>A0ABN2GS51</accession>
<protein>
    <submittedName>
        <fullName evidence="2">Aminoglycoside phosphotransferase family protein</fullName>
    </submittedName>
</protein>
<dbReference type="InterPro" id="IPR051678">
    <property type="entry name" value="AGP_Transferase"/>
</dbReference>
<dbReference type="Gene3D" id="3.90.1200.10">
    <property type="match status" value="1"/>
</dbReference>
<gene>
    <name evidence="2" type="ORF">GCM10009807_19940</name>
</gene>
<comment type="caution">
    <text evidence="2">The sequence shown here is derived from an EMBL/GenBank/DDBJ whole genome shotgun (WGS) entry which is preliminary data.</text>
</comment>
<sequence>MPDKPAAEIRIDAELVRELLQEQAPQLAGAADEGLRHVADGWDCAVWRLGDDLAVRLPRRAMAAPLILHEQQVLPGIARRLAPAGLGVPVPLVTGRPARRYPWAWSIVPWFAGDTGLVVPRVRRIGWAAPLARAVRLLHTPAAPGFPPNPVRGVALRTRAAAVHARVDALKGQVAADALARLALIWDAALRAPAWSDGPVWIHGDLHPGNLVARGGRLVAMIDFGDVTAGDPAYDLSVAWMAFDRDGRTAFRAELSDRYDEATWTRAKGWAAAVALMLLGQSDDDPPYAELGAEAVAELVAAED</sequence>
<dbReference type="InterPro" id="IPR016259">
    <property type="entry name" value="Hygromycin-B_Kinase"/>
</dbReference>
<dbReference type="Gene3D" id="3.30.200.20">
    <property type="entry name" value="Phosphorylase Kinase, domain 1"/>
    <property type="match status" value="1"/>
</dbReference>
<dbReference type="Proteomes" id="UP001500596">
    <property type="component" value="Unassembled WGS sequence"/>
</dbReference>
<dbReference type="EMBL" id="BAAAPK010000001">
    <property type="protein sequence ID" value="GAA1675922.1"/>
    <property type="molecule type" value="Genomic_DNA"/>
</dbReference>
<dbReference type="RefSeq" id="WP_344054098.1">
    <property type="nucleotide sequence ID" value="NZ_BAAAPK010000001.1"/>
</dbReference>
<proteinExistence type="predicted"/>
<reference evidence="2 3" key="1">
    <citation type="journal article" date="2019" name="Int. J. Syst. Evol. Microbiol.">
        <title>The Global Catalogue of Microorganisms (GCM) 10K type strain sequencing project: providing services to taxonomists for standard genome sequencing and annotation.</title>
        <authorList>
            <consortium name="The Broad Institute Genomics Platform"/>
            <consortium name="The Broad Institute Genome Sequencing Center for Infectious Disease"/>
            <person name="Wu L."/>
            <person name="Ma J."/>
        </authorList>
    </citation>
    <scope>NUCLEOTIDE SEQUENCE [LARGE SCALE GENOMIC DNA]</scope>
    <source>
        <strain evidence="2 3">JCM 15575</strain>
    </source>
</reference>
<dbReference type="InterPro" id="IPR002575">
    <property type="entry name" value="Aminoglycoside_PTrfase"/>
</dbReference>
<dbReference type="Pfam" id="PF01636">
    <property type="entry name" value="APH"/>
    <property type="match status" value="1"/>
</dbReference>
<evidence type="ECO:0000259" key="1">
    <source>
        <dbReference type="Pfam" id="PF01636"/>
    </source>
</evidence>
<dbReference type="SUPFAM" id="SSF56112">
    <property type="entry name" value="Protein kinase-like (PK-like)"/>
    <property type="match status" value="1"/>
</dbReference>